<feature type="region of interest" description="Disordered" evidence="1">
    <location>
        <begin position="1"/>
        <end position="22"/>
    </location>
</feature>
<reference evidence="5" key="3">
    <citation type="submission" date="2025-09" db="UniProtKB">
        <authorList>
            <consortium name="Ensembl"/>
        </authorList>
    </citation>
    <scope>IDENTIFICATION</scope>
</reference>
<evidence type="ECO:0000259" key="3">
    <source>
        <dbReference type="Pfam" id="PF16201"/>
    </source>
</evidence>
<protein>
    <recommendedName>
        <fullName evidence="7">Nucleolar pre-ribosomal-associated protein 1 C-terminal domain-containing protein</fullName>
    </recommendedName>
</protein>
<dbReference type="InterPro" id="IPR039844">
    <property type="entry name" value="URB1"/>
</dbReference>
<evidence type="ECO:0000259" key="2">
    <source>
        <dbReference type="Pfam" id="PF11707"/>
    </source>
</evidence>
<dbReference type="PANTHER" id="PTHR13500">
    <property type="entry name" value="NUCLEOLAR PRERIBOSOMAL-ASSOCIATED PROTEIN 1"/>
    <property type="match status" value="1"/>
</dbReference>
<dbReference type="InterPro" id="IPR059018">
    <property type="entry name" value="HEAT_URB1"/>
</dbReference>
<reference evidence="5" key="2">
    <citation type="submission" date="2025-08" db="UniProtKB">
        <authorList>
            <consortium name="Ensembl"/>
        </authorList>
    </citation>
    <scope>IDENTIFICATION</scope>
</reference>
<dbReference type="Proteomes" id="UP001501920">
    <property type="component" value="Chromosome 19"/>
</dbReference>
<evidence type="ECO:0000313" key="5">
    <source>
        <dbReference type="Ensembl" id="ENSPNAP00000054179.1"/>
    </source>
</evidence>
<dbReference type="InterPro" id="IPR021714">
    <property type="entry name" value="URB1_N"/>
</dbReference>
<evidence type="ECO:0000256" key="1">
    <source>
        <dbReference type="SAM" id="MobiDB-lite"/>
    </source>
</evidence>
<dbReference type="Pfam" id="PF16201">
    <property type="entry name" value="NopRA1"/>
    <property type="match status" value="1"/>
</dbReference>
<dbReference type="GO" id="GO:0000466">
    <property type="term" value="P:maturation of 5.8S rRNA from tricistronic rRNA transcript (SSU-rRNA, 5.8S rRNA, LSU-rRNA)"/>
    <property type="evidence" value="ECO:0007669"/>
    <property type="project" value="TreeGrafter"/>
</dbReference>
<dbReference type="Pfam" id="PF11707">
    <property type="entry name" value="Npa1"/>
    <property type="match status" value="2"/>
</dbReference>
<gene>
    <name evidence="5" type="primary">URB1</name>
</gene>
<feature type="domain" description="URB1 C-terminal" evidence="3">
    <location>
        <begin position="1547"/>
        <end position="1736"/>
    </location>
</feature>
<dbReference type="Ensembl" id="ENSPNAT00000084810.1">
    <property type="protein sequence ID" value="ENSPNAP00000054179.1"/>
    <property type="gene ID" value="ENSPNAG00000019324.2"/>
</dbReference>
<accession>A0AAR2JVE7</accession>
<dbReference type="GO" id="GO:0000463">
    <property type="term" value="P:maturation of LSU-rRNA from tricistronic rRNA transcript (SSU-rRNA, 5.8S rRNA, LSU-rRNA)"/>
    <property type="evidence" value="ECO:0007669"/>
    <property type="project" value="TreeGrafter"/>
</dbReference>
<keyword evidence="6" id="KW-1185">Reference proteome</keyword>
<dbReference type="Pfam" id="PF26140">
    <property type="entry name" value="HEAT_URB1"/>
    <property type="match status" value="1"/>
</dbReference>
<name>A0AAR2JVE7_PYGNA</name>
<feature type="domain" description="URB1 central HEAT repeat" evidence="4">
    <location>
        <begin position="555"/>
        <end position="645"/>
    </location>
</feature>
<feature type="domain" description="URB1 N-terminal" evidence="2">
    <location>
        <begin position="184"/>
        <end position="321"/>
    </location>
</feature>
<evidence type="ECO:0000313" key="6">
    <source>
        <dbReference type="Proteomes" id="UP001501920"/>
    </source>
</evidence>
<reference evidence="5 6" key="1">
    <citation type="submission" date="2020-10" db="EMBL/GenBank/DDBJ databases">
        <title>Pygocentrus nattereri (red-bellied piranha) genome, fPygNat1, primary haplotype.</title>
        <authorList>
            <person name="Myers G."/>
            <person name="Meyer A."/>
            <person name="Karagic N."/>
            <person name="Pippel M."/>
            <person name="Winkler S."/>
            <person name="Tracey A."/>
            <person name="Wood J."/>
            <person name="Formenti G."/>
            <person name="Howe K."/>
            <person name="Fedrigo O."/>
            <person name="Jarvis E.D."/>
        </authorList>
    </citation>
    <scope>NUCLEOTIDE SEQUENCE [LARGE SCALE GENOMIC DNA]</scope>
</reference>
<feature type="domain" description="URB1 N-terminal" evidence="2">
    <location>
        <begin position="75"/>
        <end position="183"/>
    </location>
</feature>
<proteinExistence type="predicted"/>
<dbReference type="PANTHER" id="PTHR13500:SF0">
    <property type="entry name" value="NUCLEOLAR PRE-RIBOSOMAL-ASSOCIATED PROTEIN 1"/>
    <property type="match status" value="1"/>
</dbReference>
<sequence>MAKKRQNAEPLESLMPANKKKTTESEFNGTVFKSMLKDPSSAFKGLEIFIRTAKKLPCANLYDVVEGYIKISAECSEILLLLEGDTHSETELMLIFQSLEMIFLRTASDLSHFTMVGSTVVKKIVSTHMKLLQSSLCSVNRQFVQQCLRLLAAMVSQGADSAREIFSSLVYTKTLSSLARIRDKTVVHNTAISKSQKVRFFSASTLAQIASLYRWNGILDTTTFHSQVKLLVRDLVHNFLLDVCCSHKYGISFHDPSLGTAMRAGNIVLLQFVVGLKQAAEDDLLAELLVSILKCNPDILPRYFKETHFSFTPRMKGAWLDSIALLKKIYQAQPEVSQAFQLQEMLPVPRLLSMVLVTSLPPVCNKTFFTQGLKVKHVVGQQVTLSVLVFILRRAQKNIEYSLKRPVWDGSDSHSPTSMEEFVQLYREALSKVLPDVISIVSMWQSLSKKEKEEGEENTGEQDPALIQFKALLLQVLRLYHSVVPHFISQSKFDFSKLLQVLLTVLGIVSVKEMRNEVPPVLQYQILQLALELPASKFSWFRFQDGVNPGPARGEVSVFYQLLKMFISSSSSSHLRTSTRKLVLKVLKDSGVFEHTWRELELWVDHLLPLEPSQQEEAIQFLDQVLMKVVCNPYEYMDKVVAMVQETVCLQAEMSGQNRGTGTLPNSVFADMEDRGKGTEKTGSSLTDVLQTFPFSALVPAVLEARNKLLVNVRDEKAVLCEYMCAALCDILHSQRDPLTLCLTLQHYDKELLSAENSRPPHSCLTSFCLYYSQWLPQKPEETWVRFTGSFFLIIFFMCYSEGPDAFLRDSFKSALERSMSTLQLSQFTGAVTQVLLYLKSFVDAFSMLPKGQAAEVVGCVLEVLGAVLHNLHSTAETTPNQSEPHSVQIPELVNLNLFSAVFQVLLFVFNSVFTHPVLQQWFLAVELDVVPHHSLEVDRVRQLCVQLTQGVLNLLLSFAETVKALNALELISPYLSAAHQAMLKELQHSGRCLNEESQSVKAFLALYDYMEPSSVNEVLSALLLLPQSSLLADGDKLSLYGHAVLKVLTKSSAPPGKINTLYLSSENLRSLATLYTSCHSAQLENVLLQVLQREPWNAKLVPTDVLLHCLQQCSNLDLAALLVQNCSTHCLSFELWCLEQSDLADITAKNNSFLCLLTSYIRQAVTLDPCRPKDIQNTVLQMLTKTFLTELLSSALQMEAGVSLDQRMEILSSLIQLGDMAPELYQLISDLPANLKKPENYERWQLADSITEKLANTPEELHWRESLLTAALHWLSTTYKEQKTPQFTKEEVMLKRLKTLLISPENLKAVDWNVFVKSGLKYRYQDQRFLVTFNTLLELVYKNVNASKELLAIEALHMMVTSHSLFLPTMLSSQNETDSIPECKEALVSLLLTLVKKCPEVCNSNHFPVLLAAYGATLNPTDQKLLLLLQEYEKKNISLVEFQCLLWGPAAMNYQKTRKCLGPSLWQQPSSEQLLAQLAADRMLNTVALFPLHRRLVPQVICTEETKVTPDKLCLYDPCFLLPLFSFILRPESVVDCQKFVSCHALGVTVVALSSYDHKMRSAAYHVLCSFYEHLEGAHFREKKQLLYLLDTVKNGIQKQNLKVPFVHTTYIAKVAQQILRPEDHLYPVINRFLLGTQCVDLNRVPDFFRLFYSFDLEHKLERDWMLNVLEEGMMDRLSFNLCEQQSIYHTLLGFCSSPLCDQHIQIQIMNILRKSAHVIRAAYDLTKAHGVLTWIIQITEKRCLNGKLLSAVIGLLHSLWFTNLGEKESSRLGVQSTRAADQQGDGSAKCFPLPIISDYLYALLSVIRHLRSGVEIKELQWFLQTLGSVLRHQKMSLGAYEDAGWLTMHPHNLSCTAVLRLIHCWGTLTHDKALLFDLHDLAYKHKTDKEKIRGKVSSKPSQSCLEHLCDVADGPLDECKSMLMNILTNWEPWHVLPNPNLRSSDFPDSSSLICATAHNILKWILKTLSEMSYDQSNTCTVLKWLQSVLLSYKTIADSLLSNEAMRVHLLRLYHQTCEHRLHEKSISKLDAVELFTSIMMHLLEVERSSEALHKSMIKACLHTTTDEGPKREAGLKLLSLYIHELWSGAKVPQLLLTHAKLVTRDRKKSQKSSKSPVVHLCKDILSALDSVFIT</sequence>
<dbReference type="InterPro" id="IPR032436">
    <property type="entry name" value="URB1_C"/>
</dbReference>
<evidence type="ECO:0000259" key="4">
    <source>
        <dbReference type="Pfam" id="PF26140"/>
    </source>
</evidence>
<evidence type="ECO:0008006" key="7">
    <source>
        <dbReference type="Google" id="ProtNLM"/>
    </source>
</evidence>
<dbReference type="GO" id="GO:0005730">
    <property type="term" value="C:nucleolus"/>
    <property type="evidence" value="ECO:0007669"/>
    <property type="project" value="TreeGrafter"/>
</dbReference>
<dbReference type="GeneTree" id="ENSGT00390000014210"/>
<organism evidence="5 6">
    <name type="scientific">Pygocentrus nattereri</name>
    <name type="common">Red-bellied piranha</name>
    <dbReference type="NCBI Taxonomy" id="42514"/>
    <lineage>
        <taxon>Eukaryota</taxon>
        <taxon>Metazoa</taxon>
        <taxon>Chordata</taxon>
        <taxon>Craniata</taxon>
        <taxon>Vertebrata</taxon>
        <taxon>Euteleostomi</taxon>
        <taxon>Actinopterygii</taxon>
        <taxon>Neopterygii</taxon>
        <taxon>Teleostei</taxon>
        <taxon>Ostariophysi</taxon>
        <taxon>Characiformes</taxon>
        <taxon>Characoidei</taxon>
        <taxon>Pygocentrus</taxon>
    </lineage>
</organism>